<organism evidence="1 2">
    <name type="scientific">Ancylomarina longa</name>
    <dbReference type="NCBI Taxonomy" id="2487017"/>
    <lineage>
        <taxon>Bacteria</taxon>
        <taxon>Pseudomonadati</taxon>
        <taxon>Bacteroidota</taxon>
        <taxon>Bacteroidia</taxon>
        <taxon>Marinilabiliales</taxon>
        <taxon>Marinifilaceae</taxon>
        <taxon>Ancylomarina</taxon>
    </lineage>
</organism>
<dbReference type="RefSeq" id="WP_127344078.1">
    <property type="nucleotide sequence ID" value="NZ_RJJX01000015.1"/>
</dbReference>
<sequence>MDQSQMNRKHMIEATVTYLDENATIWQSIAKIGEVKNKIGNISLAINDAAELQSDSKVTMGKVKLTLKRTICEKADIVNDIVEVYAVMNSKDKLAGKMADSASDLFKMKNDDMLRRVKLIIGKATDLQEPLAADYGLNTEQVSDLKADYDHFLELNGQPREYQIKSSMATHSLEELFTEANDLLSNQLDNLIKIFKRRDANFYHGYLKARMVVDY</sequence>
<keyword evidence="2" id="KW-1185">Reference proteome</keyword>
<accession>A0A434ATM8</accession>
<dbReference type="OrthoDB" id="1119986at2"/>
<name>A0A434ATM8_9BACT</name>
<dbReference type="AlphaFoldDB" id="A0A434ATM8"/>
<dbReference type="EMBL" id="RJJX01000015">
    <property type="protein sequence ID" value="RUT77773.1"/>
    <property type="molecule type" value="Genomic_DNA"/>
</dbReference>
<evidence type="ECO:0000313" key="2">
    <source>
        <dbReference type="Proteomes" id="UP000282985"/>
    </source>
</evidence>
<protein>
    <submittedName>
        <fullName evidence="1">Uncharacterized protein</fullName>
    </submittedName>
</protein>
<comment type="caution">
    <text evidence="1">The sequence shown here is derived from an EMBL/GenBank/DDBJ whole genome shotgun (WGS) entry which is preliminary data.</text>
</comment>
<reference evidence="1 2" key="1">
    <citation type="submission" date="2018-11" db="EMBL/GenBank/DDBJ databases">
        <title>Parancylomarina longa gen. nov., sp. nov., isolated from sediments of southern Okinawa.</title>
        <authorList>
            <person name="Fu T."/>
        </authorList>
    </citation>
    <scope>NUCLEOTIDE SEQUENCE [LARGE SCALE GENOMIC DNA]</scope>
    <source>
        <strain evidence="1 2">T3-2 S1-C</strain>
    </source>
</reference>
<gene>
    <name evidence="1" type="ORF">DLK05_11245</name>
</gene>
<evidence type="ECO:0000313" key="1">
    <source>
        <dbReference type="EMBL" id="RUT77773.1"/>
    </source>
</evidence>
<dbReference type="Proteomes" id="UP000282985">
    <property type="component" value="Unassembled WGS sequence"/>
</dbReference>
<proteinExistence type="predicted"/>